<feature type="domain" description="Heme haloperoxidase family profile" evidence="8">
    <location>
        <begin position="90"/>
        <end position="330"/>
    </location>
</feature>
<evidence type="ECO:0000259" key="8">
    <source>
        <dbReference type="PROSITE" id="PS51405"/>
    </source>
</evidence>
<dbReference type="Gene3D" id="1.10.489.10">
    <property type="entry name" value="Chloroperoxidase-like"/>
    <property type="match status" value="1"/>
</dbReference>
<keyword evidence="10" id="KW-1185">Reference proteome</keyword>
<evidence type="ECO:0000313" key="9">
    <source>
        <dbReference type="EMBL" id="EME84830.1"/>
    </source>
</evidence>
<evidence type="ECO:0000256" key="1">
    <source>
        <dbReference type="ARBA" id="ARBA00001970"/>
    </source>
</evidence>
<organism evidence="9 10">
    <name type="scientific">Pseudocercospora fijiensis (strain CIRAD86)</name>
    <name type="common">Black leaf streak disease fungus</name>
    <name type="synonym">Mycosphaerella fijiensis</name>
    <dbReference type="NCBI Taxonomy" id="383855"/>
    <lineage>
        <taxon>Eukaryota</taxon>
        <taxon>Fungi</taxon>
        <taxon>Dikarya</taxon>
        <taxon>Ascomycota</taxon>
        <taxon>Pezizomycotina</taxon>
        <taxon>Dothideomycetes</taxon>
        <taxon>Dothideomycetidae</taxon>
        <taxon>Mycosphaerellales</taxon>
        <taxon>Mycosphaerellaceae</taxon>
        <taxon>Pseudocercospora</taxon>
    </lineage>
</organism>
<comment type="similarity">
    <text evidence="7">Belongs to the chloroperoxidase family.</text>
</comment>
<evidence type="ECO:0000256" key="4">
    <source>
        <dbReference type="ARBA" id="ARBA00022723"/>
    </source>
</evidence>
<proteinExistence type="inferred from homology"/>
<evidence type="ECO:0000313" key="10">
    <source>
        <dbReference type="Proteomes" id="UP000016932"/>
    </source>
</evidence>
<accession>M2Z4V4</accession>
<evidence type="ECO:0000256" key="7">
    <source>
        <dbReference type="ARBA" id="ARBA00025795"/>
    </source>
</evidence>
<dbReference type="SUPFAM" id="SSF47571">
    <property type="entry name" value="Cloroperoxidase"/>
    <property type="match status" value="1"/>
</dbReference>
<keyword evidence="3" id="KW-0349">Heme</keyword>
<dbReference type="AlphaFoldDB" id="M2Z4V4"/>
<protein>
    <recommendedName>
        <fullName evidence="8">Heme haloperoxidase family profile domain-containing protein</fullName>
    </recommendedName>
</protein>
<dbReference type="RefSeq" id="XP_007925406.1">
    <property type="nucleotide sequence ID" value="XM_007927215.1"/>
</dbReference>
<keyword evidence="6" id="KW-0408">Iron</keyword>
<dbReference type="Proteomes" id="UP000016932">
    <property type="component" value="Unassembled WGS sequence"/>
</dbReference>
<keyword evidence="5" id="KW-0560">Oxidoreductase</keyword>
<sequence length="446" mass="47738">METKWTCAEQDGNRHIAMEEALGDGAGLTSESDTMAARRSNNESLDLTTSQREHHEHHNAWYDDFAIEGISQGGFQPAMPGWLVNVQPGSGHEWMAPGPSDQRGQCPGLNAAANHGFLPRTGVTTIQQTIDGLGAAYSMSPELALALAVISVAISGDPIAGTWSIGGAYGGTLGLLGKPSGILGTHNRYEGDASIVRGDAYMHDGFVGFFEDHRWNRLYDAIGSDGLTHDKAAAQAYYTAQYSIENNPYYFSGPFSGLVAPDAHNFVVHLMSNRSEENKGGDLKANVLKSFFSVTGEPGSFVHTPGHERIPLNWYKRPTSQPMNTVDTNADTVINNGMYPGIIRFGGNTGQTNSFVGIDTGNLTGGVFTGSSLLEGNNLSCFLLQATQAGLSDAAFPLLEPVGQILDFMSKNLGPQLQGLNCPQLHSFNNELFKAYPGATFKAQGQ</sequence>
<dbReference type="KEGG" id="pfj:MYCFIDRAFT_203173"/>
<dbReference type="PROSITE" id="PS51405">
    <property type="entry name" value="HEME_HALOPEROXIDASE"/>
    <property type="match status" value="1"/>
</dbReference>
<comment type="cofactor">
    <cofactor evidence="1">
        <name>heme b</name>
        <dbReference type="ChEBI" id="CHEBI:60344"/>
    </cofactor>
</comment>
<gene>
    <name evidence="9" type="ORF">MYCFIDRAFT_203173</name>
</gene>
<dbReference type="OrthoDB" id="407298at2759"/>
<evidence type="ECO:0000256" key="3">
    <source>
        <dbReference type="ARBA" id="ARBA00022617"/>
    </source>
</evidence>
<dbReference type="InterPro" id="IPR000028">
    <property type="entry name" value="Chloroperoxidase"/>
</dbReference>
<dbReference type="GO" id="GO:0004601">
    <property type="term" value="F:peroxidase activity"/>
    <property type="evidence" value="ECO:0007669"/>
    <property type="project" value="UniProtKB-KW"/>
</dbReference>
<dbReference type="GeneID" id="19336118"/>
<keyword evidence="2" id="KW-0575">Peroxidase</keyword>
<dbReference type="eggNOG" id="ENOG502S6CG">
    <property type="taxonomic scope" value="Eukaryota"/>
</dbReference>
<dbReference type="PANTHER" id="PTHR33577">
    <property type="entry name" value="STERIGMATOCYSTIN BIOSYNTHESIS PEROXIDASE STCC-RELATED"/>
    <property type="match status" value="1"/>
</dbReference>
<reference evidence="9 10" key="1">
    <citation type="journal article" date="2012" name="PLoS Pathog.">
        <title>Diverse lifestyles and strategies of plant pathogenesis encoded in the genomes of eighteen Dothideomycetes fungi.</title>
        <authorList>
            <person name="Ohm R.A."/>
            <person name="Feau N."/>
            <person name="Henrissat B."/>
            <person name="Schoch C.L."/>
            <person name="Horwitz B.A."/>
            <person name="Barry K.W."/>
            <person name="Condon B.J."/>
            <person name="Copeland A.C."/>
            <person name="Dhillon B."/>
            <person name="Glaser F."/>
            <person name="Hesse C.N."/>
            <person name="Kosti I."/>
            <person name="LaButti K."/>
            <person name="Lindquist E.A."/>
            <person name="Lucas S."/>
            <person name="Salamov A.A."/>
            <person name="Bradshaw R.E."/>
            <person name="Ciuffetti L."/>
            <person name="Hamelin R.C."/>
            <person name="Kema G.H.J."/>
            <person name="Lawrence C."/>
            <person name="Scott J.A."/>
            <person name="Spatafora J.W."/>
            <person name="Turgeon B.G."/>
            <person name="de Wit P.J.G.M."/>
            <person name="Zhong S."/>
            <person name="Goodwin S.B."/>
            <person name="Grigoriev I.V."/>
        </authorList>
    </citation>
    <scope>NUCLEOTIDE SEQUENCE [LARGE SCALE GENOMIC DNA]</scope>
    <source>
        <strain evidence="9 10">CIRAD86</strain>
    </source>
</reference>
<dbReference type="Pfam" id="PF01328">
    <property type="entry name" value="Peroxidase_2"/>
    <property type="match status" value="1"/>
</dbReference>
<evidence type="ECO:0000256" key="6">
    <source>
        <dbReference type="ARBA" id="ARBA00023004"/>
    </source>
</evidence>
<dbReference type="HOGENOM" id="CLU_029871_3_2_1"/>
<keyword evidence="4" id="KW-0479">Metal-binding</keyword>
<dbReference type="EMBL" id="KB446557">
    <property type="protein sequence ID" value="EME84830.1"/>
    <property type="molecule type" value="Genomic_DNA"/>
</dbReference>
<dbReference type="VEuPathDB" id="FungiDB:MYCFIDRAFT_203173"/>
<dbReference type="GO" id="GO:0046872">
    <property type="term" value="F:metal ion binding"/>
    <property type="evidence" value="ECO:0007669"/>
    <property type="project" value="UniProtKB-KW"/>
</dbReference>
<dbReference type="InterPro" id="IPR036851">
    <property type="entry name" value="Chloroperoxidase-like_sf"/>
</dbReference>
<dbReference type="PANTHER" id="PTHR33577:SF1">
    <property type="entry name" value="HEME HALOPEROXIDASE FAMILY PROFILE DOMAIN-CONTAINING PROTEIN"/>
    <property type="match status" value="1"/>
</dbReference>
<name>M2Z4V4_PSEFD</name>
<evidence type="ECO:0000256" key="2">
    <source>
        <dbReference type="ARBA" id="ARBA00022559"/>
    </source>
</evidence>
<evidence type="ECO:0000256" key="5">
    <source>
        <dbReference type="ARBA" id="ARBA00023002"/>
    </source>
</evidence>